<dbReference type="Proteomes" id="UP000251314">
    <property type="component" value="Unassembled WGS sequence"/>
</dbReference>
<evidence type="ECO:0000313" key="8">
    <source>
        <dbReference type="EMBL" id="KAG2920457.1"/>
    </source>
</evidence>
<comment type="subcellular location">
    <subcellularLocation>
        <location evidence="1 5">Secreted</location>
    </subcellularLocation>
</comment>
<reference evidence="7" key="2">
    <citation type="submission" date="2018-10" db="EMBL/GenBank/DDBJ databases">
        <title>Effector identification in a new, highly contiguous assembly of the strawberry crown rot pathogen Phytophthora cactorum.</title>
        <authorList>
            <person name="Armitage A.D."/>
            <person name="Nellist C.F."/>
            <person name="Bates H."/>
            <person name="Vickerstaff R.J."/>
            <person name="Harrison R.J."/>
        </authorList>
    </citation>
    <scope>NUCLEOTIDE SEQUENCE</scope>
    <source>
        <strain evidence="7">15-7</strain>
        <strain evidence="8">4032</strain>
        <strain evidence="9">4040</strain>
        <strain evidence="10">P415</strain>
        <strain evidence="11">P421</strain>
    </source>
</reference>
<sequence>MRPRCLLLVVVFTLAACCCSLADADGIVIVKASATDSTGAIANSGNVKYYLRDSKKAPTKEERGITSLTQNIPFVGKLMTMVKENPALAKAKVMVSKDIRLKGALLIVKGQLKPLAIIAAVALTGGYIMYLVKG</sequence>
<evidence type="ECO:0000313" key="14">
    <source>
        <dbReference type="Proteomes" id="UP000251314"/>
    </source>
</evidence>
<evidence type="ECO:0000256" key="2">
    <source>
        <dbReference type="ARBA" id="ARBA00010400"/>
    </source>
</evidence>
<comment type="function">
    <text evidence="5">Effector that suppresses plant defense responses during pathogen infection.</text>
</comment>
<dbReference type="Proteomes" id="UP000697107">
    <property type="component" value="Unassembled WGS sequence"/>
</dbReference>
<feature type="transmembrane region" description="Helical" evidence="6">
    <location>
        <begin position="115"/>
        <end position="132"/>
    </location>
</feature>
<dbReference type="Proteomes" id="UP000688947">
    <property type="component" value="Unassembled WGS sequence"/>
</dbReference>
<comment type="similarity">
    <text evidence="2 5">Belongs to the RxLR effector family.</text>
</comment>
<dbReference type="Proteomes" id="UP000760860">
    <property type="component" value="Unassembled WGS sequence"/>
</dbReference>
<feature type="chain" id="PRO_5039985891" description="RxLR effector protein" evidence="5">
    <location>
        <begin position="25"/>
        <end position="134"/>
    </location>
</feature>
<evidence type="ECO:0000313" key="9">
    <source>
        <dbReference type="EMBL" id="KAG2955534.1"/>
    </source>
</evidence>
<accession>A0A329SH19</accession>
<dbReference type="EMBL" id="RCMV01000253">
    <property type="protein sequence ID" value="KAG3220654.1"/>
    <property type="molecule type" value="Genomic_DNA"/>
</dbReference>
<comment type="caution">
    <text evidence="13">The sequence shown here is derived from an EMBL/GenBank/DDBJ whole genome shotgun (WGS) entry which is preliminary data.</text>
</comment>
<name>A0A329SH19_9STRA</name>
<evidence type="ECO:0000313" key="10">
    <source>
        <dbReference type="EMBL" id="KAG2982584.1"/>
    </source>
</evidence>
<dbReference type="Proteomes" id="UP000774804">
    <property type="component" value="Unassembled WGS sequence"/>
</dbReference>
<dbReference type="Pfam" id="PF16810">
    <property type="entry name" value="RXLR"/>
    <property type="match status" value="1"/>
</dbReference>
<evidence type="ECO:0000256" key="6">
    <source>
        <dbReference type="SAM" id="Phobius"/>
    </source>
</evidence>
<keyword evidence="6" id="KW-1133">Transmembrane helix</keyword>
<dbReference type="EMBL" id="RCMG01000307">
    <property type="protein sequence ID" value="KAG2857015.1"/>
    <property type="molecule type" value="Genomic_DNA"/>
</dbReference>
<evidence type="ECO:0000313" key="13">
    <source>
        <dbReference type="EMBL" id="RAW35861.1"/>
    </source>
</evidence>
<dbReference type="EMBL" id="RCML01000276">
    <property type="protein sequence ID" value="KAG2982584.1"/>
    <property type="molecule type" value="Genomic_DNA"/>
</dbReference>
<dbReference type="EMBL" id="JAENGZ010000030">
    <property type="protein sequence ID" value="KAG6972719.1"/>
    <property type="molecule type" value="Genomic_DNA"/>
</dbReference>
<keyword evidence="4 5" id="KW-0732">Signal</keyword>
<evidence type="ECO:0000313" key="11">
    <source>
        <dbReference type="EMBL" id="KAG3220654.1"/>
    </source>
</evidence>
<dbReference type="EMBL" id="MJFZ01000156">
    <property type="protein sequence ID" value="RAW35861.1"/>
    <property type="molecule type" value="Genomic_DNA"/>
</dbReference>
<reference evidence="12" key="3">
    <citation type="submission" date="2021-01" db="EMBL/GenBank/DDBJ databases">
        <title>Phytophthora aleatoria, a newly-described species from Pinus radiata is distinct from Phytophthora cactorum isolates based on comparative genomics.</title>
        <authorList>
            <person name="Mcdougal R."/>
            <person name="Panda P."/>
            <person name="Williams N."/>
            <person name="Studholme D.J."/>
        </authorList>
    </citation>
    <scope>NUCLEOTIDE SEQUENCE</scope>
    <source>
        <strain evidence="12">NZFS 3830</strain>
    </source>
</reference>
<evidence type="ECO:0000313" key="12">
    <source>
        <dbReference type="EMBL" id="KAG6972719.1"/>
    </source>
</evidence>
<feature type="signal peptide" evidence="5">
    <location>
        <begin position="1"/>
        <end position="24"/>
    </location>
</feature>
<comment type="domain">
    <text evidence="5">The RxLR-dEER motif acts to carry the protein into the host cell cytoplasm through binding to cell surface phosphatidylinositol-3-phosphate.</text>
</comment>
<evidence type="ECO:0000256" key="4">
    <source>
        <dbReference type="ARBA" id="ARBA00022729"/>
    </source>
</evidence>
<proteinExistence type="inferred from homology"/>
<keyword evidence="3 5" id="KW-0964">Secreted</keyword>
<dbReference type="InterPro" id="IPR031825">
    <property type="entry name" value="RXLR"/>
</dbReference>
<evidence type="ECO:0000256" key="3">
    <source>
        <dbReference type="ARBA" id="ARBA00022525"/>
    </source>
</evidence>
<dbReference type="VEuPathDB" id="FungiDB:PC110_g7837"/>
<dbReference type="EMBL" id="RCMK01000004">
    <property type="protein sequence ID" value="KAG2955534.1"/>
    <property type="molecule type" value="Genomic_DNA"/>
</dbReference>
<evidence type="ECO:0000313" key="7">
    <source>
        <dbReference type="EMBL" id="KAG2857015.1"/>
    </source>
</evidence>
<reference evidence="13 14" key="1">
    <citation type="submission" date="2018-01" db="EMBL/GenBank/DDBJ databases">
        <title>Draft genome of the strawberry crown rot pathogen Phytophthora cactorum.</title>
        <authorList>
            <person name="Armitage A.D."/>
            <person name="Lysoe E."/>
            <person name="Nellist C.F."/>
            <person name="Harrison R.J."/>
            <person name="Brurberg M.B."/>
        </authorList>
    </citation>
    <scope>NUCLEOTIDE SEQUENCE [LARGE SCALE GENOMIC DNA]</scope>
    <source>
        <strain evidence="13 14">10300</strain>
    </source>
</reference>
<protein>
    <recommendedName>
        <fullName evidence="5">RxLR effector protein</fullName>
    </recommendedName>
</protein>
<keyword evidence="6" id="KW-0472">Membrane</keyword>
<dbReference type="AlphaFoldDB" id="A0A329SH19"/>
<dbReference type="Proteomes" id="UP000735874">
    <property type="component" value="Unassembled WGS sequence"/>
</dbReference>
<organism evidence="13 14">
    <name type="scientific">Phytophthora cactorum</name>
    <dbReference type="NCBI Taxonomy" id="29920"/>
    <lineage>
        <taxon>Eukaryota</taxon>
        <taxon>Sar</taxon>
        <taxon>Stramenopiles</taxon>
        <taxon>Oomycota</taxon>
        <taxon>Peronosporomycetes</taxon>
        <taxon>Peronosporales</taxon>
        <taxon>Peronosporaceae</taxon>
        <taxon>Phytophthora</taxon>
    </lineage>
</organism>
<dbReference type="PROSITE" id="PS51257">
    <property type="entry name" value="PROKAR_LIPOPROTEIN"/>
    <property type="match status" value="1"/>
</dbReference>
<dbReference type="Proteomes" id="UP000736787">
    <property type="component" value="Unassembled WGS sequence"/>
</dbReference>
<dbReference type="EMBL" id="RCMI01000277">
    <property type="protein sequence ID" value="KAG2920457.1"/>
    <property type="molecule type" value="Genomic_DNA"/>
</dbReference>
<evidence type="ECO:0000256" key="5">
    <source>
        <dbReference type="RuleBase" id="RU367124"/>
    </source>
</evidence>
<gene>
    <name evidence="12" type="ORF">JG687_00001287</name>
    <name evidence="13" type="ORF">PC110_g7837</name>
    <name evidence="7" type="ORF">PC113_g11057</name>
    <name evidence="8" type="ORF">PC115_g9796</name>
    <name evidence="9" type="ORF">PC117_g323</name>
    <name evidence="10" type="ORF">PC118_g9903</name>
    <name evidence="11" type="ORF">PC129_g8602</name>
</gene>
<keyword evidence="14" id="KW-1185">Reference proteome</keyword>
<evidence type="ECO:0000256" key="1">
    <source>
        <dbReference type="ARBA" id="ARBA00004613"/>
    </source>
</evidence>
<dbReference type="OrthoDB" id="110883at2759"/>
<keyword evidence="6" id="KW-0812">Transmembrane</keyword>